<dbReference type="Proteomes" id="UP000031843">
    <property type="component" value="Chromosome secondary"/>
</dbReference>
<dbReference type="EMBL" id="CP010537">
    <property type="protein sequence ID" value="AJG22216.1"/>
    <property type="molecule type" value="Genomic_DNA"/>
</dbReference>
<evidence type="ECO:0000313" key="2">
    <source>
        <dbReference type="Proteomes" id="UP000031843"/>
    </source>
</evidence>
<evidence type="ECO:0000313" key="1">
    <source>
        <dbReference type="EMBL" id="AJG22216.1"/>
    </source>
</evidence>
<name>A0A0C4YNQ5_9BURK</name>
<organism evidence="1 2">
    <name type="scientific">Cupriavidus basilensis</name>
    <dbReference type="NCBI Taxonomy" id="68895"/>
    <lineage>
        <taxon>Bacteria</taxon>
        <taxon>Pseudomonadati</taxon>
        <taxon>Pseudomonadota</taxon>
        <taxon>Betaproteobacteria</taxon>
        <taxon>Burkholderiales</taxon>
        <taxon>Burkholderiaceae</taxon>
        <taxon>Cupriavidus</taxon>
    </lineage>
</organism>
<accession>A0A0C4YNQ5</accession>
<proteinExistence type="predicted"/>
<reference evidence="1 2" key="1">
    <citation type="journal article" date="2015" name="Genome Announc.">
        <title>Complete Genome Sequence of Cupriavidus basilensis 4G11, Isolated from the Oak Ridge Field Research Center Site.</title>
        <authorList>
            <person name="Ray J."/>
            <person name="Waters R.J."/>
            <person name="Skerker J.M."/>
            <person name="Kuehl J.V."/>
            <person name="Price M.N."/>
            <person name="Huang J."/>
            <person name="Chakraborty R."/>
            <person name="Arkin A.P."/>
            <person name="Deutschbauer A."/>
        </authorList>
    </citation>
    <scope>NUCLEOTIDE SEQUENCE [LARGE SCALE GENOMIC DNA]</scope>
    <source>
        <strain evidence="1">4G11</strain>
    </source>
</reference>
<protein>
    <submittedName>
        <fullName evidence="1">Uncharacterized protein</fullName>
    </submittedName>
</protein>
<sequence>MALAKHLTSFEQVDDPARWFEDSHYTKPVSEGEIVIFRNETGYALVQIIKVRTKSNAANAELHFRYQLRHYRGQEA</sequence>
<dbReference type="AlphaFoldDB" id="A0A0C4YNQ5"/>
<dbReference type="KEGG" id="cbw:RR42_s0625"/>
<gene>
    <name evidence="1" type="ORF">RR42_s0625</name>
</gene>
<keyword evidence="2" id="KW-1185">Reference proteome</keyword>